<dbReference type="AlphaFoldDB" id="A0A6I6E0F6"/>
<dbReference type="EMBL" id="CP032550">
    <property type="protein sequence ID" value="QGU27389.1"/>
    <property type="molecule type" value="Genomic_DNA"/>
</dbReference>
<dbReference type="RefSeq" id="WP_156241881.1">
    <property type="nucleotide sequence ID" value="NZ_BAAAZL010000004.1"/>
</dbReference>
<reference evidence="1 2" key="1">
    <citation type="submission" date="2018-09" db="EMBL/GenBank/DDBJ databases">
        <title>Whole genome sequencing of Microbacterium oryzae strain MB-10T.</title>
        <authorList>
            <person name="Das S.K."/>
        </authorList>
    </citation>
    <scope>NUCLEOTIDE SEQUENCE [LARGE SCALE GENOMIC DNA]</scope>
    <source>
        <strain evidence="1 2">MB-10</strain>
    </source>
</reference>
<organism evidence="1 2">
    <name type="scientific">Microbacterium oryzae</name>
    <dbReference type="NCBI Taxonomy" id="743009"/>
    <lineage>
        <taxon>Bacteria</taxon>
        <taxon>Bacillati</taxon>
        <taxon>Actinomycetota</taxon>
        <taxon>Actinomycetes</taxon>
        <taxon>Micrococcales</taxon>
        <taxon>Microbacteriaceae</taxon>
        <taxon>Microbacterium</taxon>
    </lineage>
</organism>
<dbReference type="OrthoDB" id="5123569at2"/>
<dbReference type="Proteomes" id="UP000422989">
    <property type="component" value="Chromosome"/>
</dbReference>
<evidence type="ECO:0000313" key="2">
    <source>
        <dbReference type="Proteomes" id="UP000422989"/>
    </source>
</evidence>
<proteinExistence type="predicted"/>
<protein>
    <submittedName>
        <fullName evidence="1">DUF2993 domain-containing protein</fullName>
    </submittedName>
</protein>
<dbReference type="Pfam" id="PF11209">
    <property type="entry name" value="LmeA"/>
    <property type="match status" value="1"/>
</dbReference>
<name>A0A6I6E0F6_9MICO</name>
<sequence length="255" mass="25948">MTARRRVRALIAAGVAIVLVVAVLVVGELVARRMVEQRVRETIVSELDLPADQRIDVGVGGIVLAQLIAGRLDDLSVRSDDVSVGGLSGDVAIRAHGVPVRGEDLGALGGTARIALDEADVDALLDEVGGGWLSWGDIDVSLPGPAAELSTTASLFGVPIPLAFSAVPGVQDGDVVLAPESIRVGGLELTADTLAQAPIDLSALAEPLVVCDGDALPDGLEVVSADVEHAELVVRLSLADGAAADIRAWASAGCV</sequence>
<accession>A0A6I6E0F6</accession>
<evidence type="ECO:0000313" key="1">
    <source>
        <dbReference type="EMBL" id="QGU27389.1"/>
    </source>
</evidence>
<keyword evidence="2" id="KW-1185">Reference proteome</keyword>
<gene>
    <name evidence="1" type="ORF">D7D94_06685</name>
</gene>
<dbReference type="KEGG" id="moj:D7D94_06685"/>
<dbReference type="InterPro" id="IPR021373">
    <property type="entry name" value="DUF2993"/>
</dbReference>